<dbReference type="PANTHER" id="PTHR37739">
    <property type="entry name" value="KINESIN-LIKE PROTEIN KIN-12D"/>
    <property type="match status" value="1"/>
</dbReference>
<evidence type="ECO:0000256" key="3">
    <source>
        <dbReference type="ARBA" id="ARBA00022840"/>
    </source>
</evidence>
<keyword evidence="3" id="KW-0067">ATP-binding</keyword>
<protein>
    <submittedName>
        <fullName evidence="6">Uncharacterized protein</fullName>
    </submittedName>
</protein>
<reference evidence="6" key="2">
    <citation type="submission" date="2023-05" db="EMBL/GenBank/DDBJ databases">
        <authorList>
            <person name="Schelkunov M.I."/>
        </authorList>
    </citation>
    <scope>NUCLEOTIDE SEQUENCE</scope>
    <source>
        <strain evidence="6">Hsosn_3</strain>
        <tissue evidence="6">Leaf</tissue>
    </source>
</reference>
<organism evidence="6 7">
    <name type="scientific">Heracleum sosnowskyi</name>
    <dbReference type="NCBI Taxonomy" id="360622"/>
    <lineage>
        <taxon>Eukaryota</taxon>
        <taxon>Viridiplantae</taxon>
        <taxon>Streptophyta</taxon>
        <taxon>Embryophyta</taxon>
        <taxon>Tracheophyta</taxon>
        <taxon>Spermatophyta</taxon>
        <taxon>Magnoliopsida</taxon>
        <taxon>eudicotyledons</taxon>
        <taxon>Gunneridae</taxon>
        <taxon>Pentapetalae</taxon>
        <taxon>asterids</taxon>
        <taxon>campanulids</taxon>
        <taxon>Apiales</taxon>
        <taxon>Apiaceae</taxon>
        <taxon>Apioideae</taxon>
        <taxon>apioid superclade</taxon>
        <taxon>Tordylieae</taxon>
        <taxon>Tordyliinae</taxon>
        <taxon>Heracleum</taxon>
    </lineage>
</organism>
<dbReference type="GO" id="GO:0005874">
    <property type="term" value="C:microtubule"/>
    <property type="evidence" value="ECO:0007669"/>
    <property type="project" value="UniProtKB-KW"/>
</dbReference>
<evidence type="ECO:0000256" key="1">
    <source>
        <dbReference type="ARBA" id="ARBA00022701"/>
    </source>
</evidence>
<dbReference type="GO" id="GO:0005524">
    <property type="term" value="F:ATP binding"/>
    <property type="evidence" value="ECO:0007669"/>
    <property type="project" value="UniProtKB-KW"/>
</dbReference>
<evidence type="ECO:0000313" key="6">
    <source>
        <dbReference type="EMBL" id="KAK1385535.1"/>
    </source>
</evidence>
<keyword evidence="7" id="KW-1185">Reference proteome</keyword>
<dbReference type="InterPro" id="IPR044986">
    <property type="entry name" value="KIF15/KIN-12"/>
</dbReference>
<gene>
    <name evidence="6" type="ORF">POM88_023270</name>
</gene>
<keyword evidence="1" id="KW-0493">Microtubule</keyword>
<reference evidence="6" key="1">
    <citation type="submission" date="2023-02" db="EMBL/GenBank/DDBJ databases">
        <title>Genome of toxic invasive species Heracleum sosnowskyi carries increased number of genes despite the absence of recent whole-genome duplications.</title>
        <authorList>
            <person name="Schelkunov M."/>
            <person name="Shtratnikova V."/>
            <person name="Makarenko M."/>
            <person name="Klepikova A."/>
            <person name="Omelchenko D."/>
            <person name="Novikova G."/>
            <person name="Obukhova E."/>
            <person name="Bogdanov V."/>
            <person name="Penin A."/>
            <person name="Logacheva M."/>
        </authorList>
    </citation>
    <scope>NUCLEOTIDE SEQUENCE</scope>
    <source>
        <strain evidence="6">Hsosn_3</strain>
        <tissue evidence="6">Leaf</tissue>
    </source>
</reference>
<keyword evidence="2" id="KW-0547">Nucleotide-binding</keyword>
<keyword evidence="5" id="KW-0505">Motor protein</keyword>
<dbReference type="AlphaFoldDB" id="A0AAD8IGZ8"/>
<keyword evidence="4" id="KW-0175">Coiled coil</keyword>
<proteinExistence type="predicted"/>
<comment type="caution">
    <text evidence="6">The sequence shown here is derived from an EMBL/GenBank/DDBJ whole genome shotgun (WGS) entry which is preliminary data.</text>
</comment>
<sequence length="177" mass="21019">MTCDLSCYDSVLNRYDTPLSYHDWRYDILKQLQMKSERDDDKLTAERLRIEELEALAASRQKKVTEKAQLHSTDVKNKDQEVMNLKKQLTEFVVERKGWLEEIDRKQAELVAEQIALEKLRQHDRLLTTKNVMLVVIEPYVLQHILTCKDCLVLMENVNHKKKLMELIIIKVHMKKL</sequence>
<dbReference type="Proteomes" id="UP001237642">
    <property type="component" value="Unassembled WGS sequence"/>
</dbReference>
<name>A0AAD8IGZ8_9APIA</name>
<evidence type="ECO:0000256" key="4">
    <source>
        <dbReference type="ARBA" id="ARBA00023054"/>
    </source>
</evidence>
<evidence type="ECO:0000256" key="5">
    <source>
        <dbReference type="ARBA" id="ARBA00023175"/>
    </source>
</evidence>
<dbReference type="PANTHER" id="PTHR37739:SF8">
    <property type="entry name" value="KINESIN-LIKE PROTEIN KIN-12D"/>
    <property type="match status" value="1"/>
</dbReference>
<accession>A0AAD8IGZ8</accession>
<evidence type="ECO:0000256" key="2">
    <source>
        <dbReference type="ARBA" id="ARBA00022741"/>
    </source>
</evidence>
<dbReference type="EMBL" id="JAUIZM010000005">
    <property type="protein sequence ID" value="KAK1385535.1"/>
    <property type="molecule type" value="Genomic_DNA"/>
</dbReference>
<evidence type="ECO:0000313" key="7">
    <source>
        <dbReference type="Proteomes" id="UP001237642"/>
    </source>
</evidence>